<dbReference type="PROSITE" id="PS51645">
    <property type="entry name" value="PHR_CRY_ALPHA_BETA"/>
    <property type="match status" value="1"/>
</dbReference>
<proteinExistence type="inferred from homology"/>
<dbReference type="Proteomes" id="UP000188937">
    <property type="component" value="Chromosome"/>
</dbReference>
<feature type="binding site" evidence="8">
    <location>
        <position position="227"/>
    </location>
    <ligand>
        <name>FAD</name>
        <dbReference type="ChEBI" id="CHEBI:57692"/>
    </ligand>
</feature>
<keyword evidence="4 8" id="KW-0285">Flavoprotein</keyword>
<dbReference type="GO" id="GO:0009416">
    <property type="term" value="P:response to light stimulus"/>
    <property type="evidence" value="ECO:0007669"/>
    <property type="project" value="TreeGrafter"/>
</dbReference>
<dbReference type="STRING" id="435.A0U92_13495"/>
<dbReference type="RefSeq" id="WP_077813670.1">
    <property type="nucleotide sequence ID" value="NZ_CP014692.1"/>
</dbReference>
<gene>
    <name evidence="12" type="ORF">A0U92_13495</name>
</gene>
<evidence type="ECO:0000256" key="1">
    <source>
        <dbReference type="ARBA" id="ARBA00001932"/>
    </source>
</evidence>
<keyword evidence="12" id="KW-0456">Lyase</keyword>
<dbReference type="Gene3D" id="1.25.40.80">
    <property type="match status" value="1"/>
</dbReference>
<dbReference type="InterPro" id="IPR036155">
    <property type="entry name" value="Crypto/Photolyase_N_sf"/>
</dbReference>
<reference evidence="12 13" key="1">
    <citation type="submission" date="2016-03" db="EMBL/GenBank/DDBJ databases">
        <title>Acetic acid bacteria sequencing.</title>
        <authorList>
            <person name="Brandt J."/>
            <person name="Jakob F."/>
            <person name="Vogel R.F."/>
        </authorList>
    </citation>
    <scope>NUCLEOTIDE SEQUENCE [LARGE SCALE GENOMIC DNA]</scope>
    <source>
        <strain evidence="12 13">TMW2.1153</strain>
    </source>
</reference>
<accession>A0A1U9KIR3</accession>
<dbReference type="InterPro" id="IPR006050">
    <property type="entry name" value="DNA_photolyase_N"/>
</dbReference>
<dbReference type="InterPro" id="IPR036134">
    <property type="entry name" value="Crypto/Photolyase_FAD-like_sf"/>
</dbReference>
<evidence type="ECO:0000313" key="13">
    <source>
        <dbReference type="Proteomes" id="UP000188937"/>
    </source>
</evidence>
<dbReference type="Pfam" id="PF03441">
    <property type="entry name" value="FAD_binding_7"/>
    <property type="match status" value="1"/>
</dbReference>
<evidence type="ECO:0000256" key="7">
    <source>
        <dbReference type="ARBA" id="ARBA00033999"/>
    </source>
</evidence>
<sequence>MSIAPVIVWFREDFRLSDNAALSAAARDGAPILCITILEPEPRQGAAHDWWRDGAIRALEAALQEKGGRLHVLRGKAEDIVPALAKACKAASVHWNRRYDPAGRAIDTTIKTQLKSTGTEAHSFPGALLHEPWTIRTQADKPFQVFTPFWRAARKYGDPRPSLPAPDTLTFAPLPKTDQFHCLNQDEFGLLPVAPDWATGFRETWKPGEKAAHEHLSLFVEDTLRGYSEERDYPAAEACSRLSPYLRFGHVTPAQLWHAAMQADAPAQNRDKFLAELGWREFAWSILFEQANVATRSLRPEFDALPWRTDPKGLKAWQSGRTGYPLVDAGMRELWHTGWTHNRVRMVVASFLVKHLLLDWREGERWFADTLVDHDPASNPMNWQWNAGTGVDAAPFFRIMNPVLQSEKFDADGEYIRRWVPELHRVPAGMIHAPWAADQETLKGCGVVLGRNYPHPIIEHKLARERALSVWKTFRGA</sequence>
<dbReference type="EMBL" id="CP014692">
    <property type="protein sequence ID" value="AQS85619.1"/>
    <property type="molecule type" value="Genomic_DNA"/>
</dbReference>
<evidence type="ECO:0000259" key="11">
    <source>
        <dbReference type="PROSITE" id="PS51645"/>
    </source>
</evidence>
<dbReference type="FunFam" id="1.10.579.10:FF:000003">
    <property type="entry name" value="Deoxyribodipyrimidine photo-lyase"/>
    <property type="match status" value="1"/>
</dbReference>
<dbReference type="SUPFAM" id="SSF48173">
    <property type="entry name" value="Cryptochrome/photolyase FAD-binding domain"/>
    <property type="match status" value="1"/>
</dbReference>
<dbReference type="SUPFAM" id="SSF52425">
    <property type="entry name" value="Cryptochrome/photolyase, N-terminal domain"/>
    <property type="match status" value="1"/>
</dbReference>
<dbReference type="Gene3D" id="1.10.579.10">
    <property type="entry name" value="DNA Cyclobutane Dipyrimidine Photolyase, subunit A, domain 3"/>
    <property type="match status" value="1"/>
</dbReference>
<keyword evidence="13" id="KW-1185">Reference proteome</keyword>
<evidence type="ECO:0000256" key="5">
    <source>
        <dbReference type="ARBA" id="ARBA00022827"/>
    </source>
</evidence>
<name>A0A1U9KIR3_ACEAC</name>
<keyword evidence="6 10" id="KW-0157">Chromophore</keyword>
<comment type="cofactor">
    <cofactor evidence="1">
        <name>(6R)-5,10-methylene-5,6,7,8-tetrahydrofolate</name>
        <dbReference type="ChEBI" id="CHEBI:15636"/>
    </cofactor>
</comment>
<feature type="site" description="Electron transfer via tryptophanyl radical" evidence="9">
    <location>
        <position position="360"/>
    </location>
</feature>
<dbReference type="PROSITE" id="PS00394">
    <property type="entry name" value="DNA_PHOTOLYASES_1_1"/>
    <property type="match status" value="1"/>
</dbReference>
<comment type="similarity">
    <text evidence="10">Belongs to the DNA photolyase family.</text>
</comment>
<protein>
    <recommendedName>
        <fullName evidence="3">Deoxyribodipyrimidine photo-lyase</fullName>
        <ecNumber evidence="2">4.1.99.3</ecNumber>
    </recommendedName>
</protein>
<evidence type="ECO:0000256" key="9">
    <source>
        <dbReference type="PIRSR" id="PIRSR602081-2"/>
    </source>
</evidence>
<evidence type="ECO:0000256" key="8">
    <source>
        <dbReference type="PIRSR" id="PIRSR602081-1"/>
    </source>
</evidence>
<dbReference type="GO" id="GO:0000719">
    <property type="term" value="P:photoreactive repair"/>
    <property type="evidence" value="ECO:0007669"/>
    <property type="project" value="UniProtKB-ARBA"/>
</dbReference>
<dbReference type="PROSITE" id="PS00691">
    <property type="entry name" value="DNA_PHOTOLYASES_1_2"/>
    <property type="match status" value="1"/>
</dbReference>
<dbReference type="AlphaFoldDB" id="A0A1U9KIR3"/>
<keyword evidence="5 8" id="KW-0274">FAD</keyword>
<dbReference type="GO" id="GO:0003677">
    <property type="term" value="F:DNA binding"/>
    <property type="evidence" value="ECO:0007669"/>
    <property type="project" value="TreeGrafter"/>
</dbReference>
<organism evidence="12 13">
    <name type="scientific">Acetobacter aceti</name>
    <dbReference type="NCBI Taxonomy" id="435"/>
    <lineage>
        <taxon>Bacteria</taxon>
        <taxon>Pseudomonadati</taxon>
        <taxon>Pseudomonadota</taxon>
        <taxon>Alphaproteobacteria</taxon>
        <taxon>Acetobacterales</taxon>
        <taxon>Acetobacteraceae</taxon>
        <taxon>Acetobacter</taxon>
        <taxon>Acetobacter subgen. Acetobacter</taxon>
    </lineage>
</organism>
<dbReference type="EC" id="4.1.99.3" evidence="2"/>
<evidence type="ECO:0000313" key="12">
    <source>
        <dbReference type="EMBL" id="AQS85619.1"/>
    </source>
</evidence>
<dbReference type="PANTHER" id="PTHR11455:SF9">
    <property type="entry name" value="CRYPTOCHROME CIRCADIAN CLOCK 5 ISOFORM X1"/>
    <property type="match status" value="1"/>
</dbReference>
<dbReference type="Gene3D" id="3.40.50.620">
    <property type="entry name" value="HUPs"/>
    <property type="match status" value="1"/>
</dbReference>
<feature type="site" description="Electron transfer via tryptophanyl radical" evidence="9">
    <location>
        <position position="383"/>
    </location>
</feature>
<feature type="site" description="Electron transfer via tryptophanyl radical" evidence="9">
    <location>
        <position position="307"/>
    </location>
</feature>
<feature type="domain" description="Photolyase/cryptochrome alpha/beta" evidence="11">
    <location>
        <begin position="4"/>
        <end position="129"/>
    </location>
</feature>
<dbReference type="InterPro" id="IPR005101">
    <property type="entry name" value="Cryptochr/Photolyase_FAD-bd"/>
</dbReference>
<dbReference type="GO" id="GO:0003904">
    <property type="term" value="F:deoxyribodipyrimidine photo-lyase activity"/>
    <property type="evidence" value="ECO:0007669"/>
    <property type="project" value="UniProtKB-EC"/>
</dbReference>
<feature type="binding site" evidence="8">
    <location>
        <begin position="373"/>
        <end position="375"/>
    </location>
    <ligand>
        <name>FAD</name>
        <dbReference type="ChEBI" id="CHEBI:57692"/>
    </ligand>
</feature>
<evidence type="ECO:0000256" key="3">
    <source>
        <dbReference type="ARBA" id="ARBA00014046"/>
    </source>
</evidence>
<dbReference type="OrthoDB" id="9772484at2"/>
<dbReference type="PRINTS" id="PR00147">
    <property type="entry name" value="DNAPHOTLYASE"/>
</dbReference>
<dbReference type="InterPro" id="IPR002081">
    <property type="entry name" value="Cryptochrome/DNA_photolyase_1"/>
</dbReference>
<comment type="catalytic activity">
    <reaction evidence="7">
        <text>cyclobutadipyrimidine (in DNA) = 2 pyrimidine residues (in DNA).</text>
        <dbReference type="EC" id="4.1.99.3"/>
    </reaction>
</comment>
<evidence type="ECO:0000256" key="10">
    <source>
        <dbReference type="RuleBase" id="RU004182"/>
    </source>
</evidence>
<evidence type="ECO:0000256" key="2">
    <source>
        <dbReference type="ARBA" id="ARBA00013149"/>
    </source>
</evidence>
<feature type="binding site" evidence="8">
    <location>
        <position position="273"/>
    </location>
    <ligand>
        <name>FAD</name>
        <dbReference type="ChEBI" id="CHEBI:57692"/>
    </ligand>
</feature>
<dbReference type="InterPro" id="IPR018394">
    <property type="entry name" value="DNA_photolyase_1_CS_C"/>
</dbReference>
<dbReference type="eggNOG" id="COG0415">
    <property type="taxonomic scope" value="Bacteria"/>
</dbReference>
<dbReference type="Pfam" id="PF00875">
    <property type="entry name" value="DNA_photolyase"/>
    <property type="match status" value="1"/>
</dbReference>
<dbReference type="PANTHER" id="PTHR11455">
    <property type="entry name" value="CRYPTOCHROME"/>
    <property type="match status" value="1"/>
</dbReference>
<evidence type="ECO:0000256" key="4">
    <source>
        <dbReference type="ARBA" id="ARBA00022630"/>
    </source>
</evidence>
<dbReference type="KEGG" id="aace:A0U92_13495"/>
<comment type="cofactor">
    <cofactor evidence="8">
        <name>FAD</name>
        <dbReference type="ChEBI" id="CHEBI:57692"/>
    </cofactor>
    <text evidence="8">Binds 1 FAD per subunit.</text>
</comment>
<dbReference type="GO" id="GO:0071949">
    <property type="term" value="F:FAD binding"/>
    <property type="evidence" value="ECO:0007669"/>
    <property type="project" value="TreeGrafter"/>
</dbReference>
<dbReference type="InterPro" id="IPR014729">
    <property type="entry name" value="Rossmann-like_a/b/a_fold"/>
</dbReference>
<evidence type="ECO:0000256" key="6">
    <source>
        <dbReference type="ARBA" id="ARBA00022991"/>
    </source>
</evidence>